<accession>A0ACC0YJM8</accession>
<comment type="caution">
    <text evidence="1">The sequence shown here is derived from an EMBL/GenBank/DDBJ whole genome shotgun (WGS) entry which is preliminary data.</text>
</comment>
<evidence type="ECO:0000313" key="1">
    <source>
        <dbReference type="EMBL" id="KAJ0038398.1"/>
    </source>
</evidence>
<keyword evidence="2" id="KW-1185">Reference proteome</keyword>
<protein>
    <submittedName>
        <fullName evidence="1">Uncharacterized protein</fullName>
    </submittedName>
</protein>
<dbReference type="Proteomes" id="UP001163603">
    <property type="component" value="Chromosome 6"/>
</dbReference>
<organism evidence="1 2">
    <name type="scientific">Pistacia integerrima</name>
    <dbReference type="NCBI Taxonomy" id="434235"/>
    <lineage>
        <taxon>Eukaryota</taxon>
        <taxon>Viridiplantae</taxon>
        <taxon>Streptophyta</taxon>
        <taxon>Embryophyta</taxon>
        <taxon>Tracheophyta</taxon>
        <taxon>Spermatophyta</taxon>
        <taxon>Magnoliopsida</taxon>
        <taxon>eudicotyledons</taxon>
        <taxon>Gunneridae</taxon>
        <taxon>Pentapetalae</taxon>
        <taxon>rosids</taxon>
        <taxon>malvids</taxon>
        <taxon>Sapindales</taxon>
        <taxon>Anacardiaceae</taxon>
        <taxon>Pistacia</taxon>
    </lineage>
</organism>
<reference evidence="2" key="1">
    <citation type="journal article" date="2023" name="G3 (Bethesda)">
        <title>Genome assembly and association tests identify interacting loci associated with vigor, precocity, and sex in interspecific pistachio rootstocks.</title>
        <authorList>
            <person name="Palmer W."/>
            <person name="Jacygrad E."/>
            <person name="Sagayaradj S."/>
            <person name="Cavanaugh K."/>
            <person name="Han R."/>
            <person name="Bertier L."/>
            <person name="Beede B."/>
            <person name="Kafkas S."/>
            <person name="Golino D."/>
            <person name="Preece J."/>
            <person name="Michelmore R."/>
        </authorList>
    </citation>
    <scope>NUCLEOTIDE SEQUENCE [LARGE SCALE GENOMIC DNA]</scope>
</reference>
<sequence length="264" mass="28759">MEEEAQQVCRWEGYVDWRKRPALRGRHGGMLAASFVLVVEILENLAYLANASNLVLYLSQYMHLSPSKSANNVTNFMGTAFLLALLGGFLSDAFLTTYHIYLISAAIEFLGLVILTVQARSSSLKPPPCGPSTPNVQCKEVDGGEAAMLFIGLYLVALGVGGIKGSLPSHGAEQFDEATPQGRKKRSTFFNYFVFCLACGVLIAVTLVVWIEDNKGWEWGFGVSTIAILLSIPIFFAGSAFYKNKIPSGSPLTTICKVSYSKLH</sequence>
<proteinExistence type="predicted"/>
<evidence type="ECO:0000313" key="2">
    <source>
        <dbReference type="Proteomes" id="UP001163603"/>
    </source>
</evidence>
<gene>
    <name evidence="1" type="ORF">Pint_23150</name>
</gene>
<dbReference type="EMBL" id="CM047741">
    <property type="protein sequence ID" value="KAJ0038398.1"/>
    <property type="molecule type" value="Genomic_DNA"/>
</dbReference>
<name>A0ACC0YJM8_9ROSI</name>